<dbReference type="AlphaFoldDB" id="A0AAV7X4C8"/>
<evidence type="ECO:0000256" key="1">
    <source>
        <dbReference type="SAM" id="MobiDB-lite"/>
    </source>
</evidence>
<comment type="caution">
    <text evidence="2">The sequence shown here is derived from an EMBL/GenBank/DDBJ whole genome shotgun (WGS) entry which is preliminary data.</text>
</comment>
<organism evidence="2 3">
    <name type="scientific">Pleurodeles waltl</name>
    <name type="common">Iberian ribbed newt</name>
    <dbReference type="NCBI Taxonomy" id="8319"/>
    <lineage>
        <taxon>Eukaryota</taxon>
        <taxon>Metazoa</taxon>
        <taxon>Chordata</taxon>
        <taxon>Craniata</taxon>
        <taxon>Vertebrata</taxon>
        <taxon>Euteleostomi</taxon>
        <taxon>Amphibia</taxon>
        <taxon>Batrachia</taxon>
        <taxon>Caudata</taxon>
        <taxon>Salamandroidea</taxon>
        <taxon>Salamandridae</taxon>
        <taxon>Pleurodelinae</taxon>
        <taxon>Pleurodeles</taxon>
    </lineage>
</organism>
<reference evidence="2" key="1">
    <citation type="journal article" date="2022" name="bioRxiv">
        <title>Sequencing and chromosome-scale assembly of the giantPleurodeles waltlgenome.</title>
        <authorList>
            <person name="Brown T."/>
            <person name="Elewa A."/>
            <person name="Iarovenko S."/>
            <person name="Subramanian E."/>
            <person name="Araus A.J."/>
            <person name="Petzold A."/>
            <person name="Susuki M."/>
            <person name="Suzuki K.-i.T."/>
            <person name="Hayashi T."/>
            <person name="Toyoda A."/>
            <person name="Oliveira C."/>
            <person name="Osipova E."/>
            <person name="Leigh N.D."/>
            <person name="Simon A."/>
            <person name="Yun M.H."/>
        </authorList>
    </citation>
    <scope>NUCLEOTIDE SEQUENCE</scope>
    <source>
        <strain evidence="2">20211129_DDA</strain>
        <tissue evidence="2">Liver</tissue>
    </source>
</reference>
<keyword evidence="3" id="KW-1185">Reference proteome</keyword>
<evidence type="ECO:0000313" key="2">
    <source>
        <dbReference type="EMBL" id="KAJ1219075.1"/>
    </source>
</evidence>
<accession>A0AAV7X4C8</accession>
<dbReference type="Proteomes" id="UP001066276">
    <property type="component" value="Chromosome 1_1"/>
</dbReference>
<name>A0AAV7X4C8_PLEWA</name>
<feature type="region of interest" description="Disordered" evidence="1">
    <location>
        <begin position="1"/>
        <end position="40"/>
    </location>
</feature>
<protein>
    <submittedName>
        <fullName evidence="2">Uncharacterized protein</fullName>
    </submittedName>
</protein>
<evidence type="ECO:0000313" key="3">
    <source>
        <dbReference type="Proteomes" id="UP001066276"/>
    </source>
</evidence>
<proteinExistence type="predicted"/>
<feature type="compositionally biased region" description="Basic and acidic residues" evidence="1">
    <location>
        <begin position="13"/>
        <end position="33"/>
    </location>
</feature>
<sequence length="251" mass="27374">MKKRSKGDPLSWNEREGQEKAGRARQHGPDKPHWPNSSRLGQKPVACSLSFSLCAPRHLRLAPLARCWTLALHHRLMCSSSPGGPEKIDIGTGKGPEFSNAAPTKGLSIVEWLTRQKKVLARTHQDLGPEPGRAAAVTVQGEPEASGAGEQGCRQEVHLPSPAKHYRSTTAAQLSHITTRPHSCMAAASAPDAAAPARIRARNQGGRPKVARRHRCRWPPGARVCSPQFASSVEFRQRRDPKRCLPQCTSV</sequence>
<gene>
    <name evidence="2" type="ORF">NDU88_006646</name>
</gene>
<dbReference type="EMBL" id="JANPWB010000001">
    <property type="protein sequence ID" value="KAJ1219075.1"/>
    <property type="molecule type" value="Genomic_DNA"/>
</dbReference>